<gene>
    <name evidence="2" type="ORF">P174DRAFT_489344</name>
</gene>
<dbReference type="Proteomes" id="UP000234474">
    <property type="component" value="Unassembled WGS sequence"/>
</dbReference>
<feature type="region of interest" description="Disordered" evidence="1">
    <location>
        <begin position="116"/>
        <end position="144"/>
    </location>
</feature>
<dbReference type="OrthoDB" id="4497138at2759"/>
<reference evidence="3" key="1">
    <citation type="journal article" date="2018" name="Proc. Natl. Acad. Sci. U.S.A.">
        <title>Linking secondary metabolites to gene clusters through genome sequencing of six diverse Aspergillus species.</title>
        <authorList>
            <person name="Kaerboelling I."/>
            <person name="Vesth T.C."/>
            <person name="Frisvad J.C."/>
            <person name="Nybo J.L."/>
            <person name="Theobald S."/>
            <person name="Kuo A."/>
            <person name="Bowyer P."/>
            <person name="Matsuda Y."/>
            <person name="Mondo S."/>
            <person name="Lyhne E.K."/>
            <person name="Kogle M.E."/>
            <person name="Clum A."/>
            <person name="Lipzen A."/>
            <person name="Salamov A."/>
            <person name="Ngan C.Y."/>
            <person name="Daum C."/>
            <person name="Chiniquy J."/>
            <person name="Barry K."/>
            <person name="LaButti K."/>
            <person name="Haridas S."/>
            <person name="Simmons B.A."/>
            <person name="Magnuson J.K."/>
            <person name="Mortensen U.H."/>
            <person name="Larsen T.O."/>
            <person name="Grigoriev I.V."/>
            <person name="Baker S.E."/>
            <person name="Andersen M.R."/>
        </authorList>
    </citation>
    <scope>NUCLEOTIDE SEQUENCE [LARGE SCALE GENOMIC DNA]</scope>
    <source>
        <strain evidence="3">IBT 16806</strain>
    </source>
</reference>
<dbReference type="VEuPathDB" id="FungiDB:P174DRAFT_489344"/>
<dbReference type="GeneID" id="36538133"/>
<keyword evidence="3" id="KW-1185">Reference proteome</keyword>
<dbReference type="EMBL" id="MSZS01000005">
    <property type="protein sequence ID" value="PKX92926.1"/>
    <property type="molecule type" value="Genomic_DNA"/>
</dbReference>
<organism evidence="2 3">
    <name type="scientific">Aspergillus novofumigatus (strain IBT 16806)</name>
    <dbReference type="NCBI Taxonomy" id="1392255"/>
    <lineage>
        <taxon>Eukaryota</taxon>
        <taxon>Fungi</taxon>
        <taxon>Dikarya</taxon>
        <taxon>Ascomycota</taxon>
        <taxon>Pezizomycotina</taxon>
        <taxon>Eurotiomycetes</taxon>
        <taxon>Eurotiomycetidae</taxon>
        <taxon>Eurotiales</taxon>
        <taxon>Aspergillaceae</taxon>
        <taxon>Aspergillus</taxon>
        <taxon>Aspergillus subgen. Fumigati</taxon>
    </lineage>
</organism>
<evidence type="ECO:0000256" key="1">
    <source>
        <dbReference type="SAM" id="MobiDB-lite"/>
    </source>
</evidence>
<comment type="caution">
    <text evidence="2">The sequence shown here is derived from an EMBL/GenBank/DDBJ whole genome shotgun (WGS) entry which is preliminary data.</text>
</comment>
<accession>A0A2I1C5N8</accession>
<dbReference type="AlphaFoldDB" id="A0A2I1C5N8"/>
<proteinExistence type="predicted"/>
<dbReference type="RefSeq" id="XP_024681521.1">
    <property type="nucleotide sequence ID" value="XM_024830799.1"/>
</dbReference>
<evidence type="ECO:0000313" key="2">
    <source>
        <dbReference type="EMBL" id="PKX92926.1"/>
    </source>
</evidence>
<name>A0A2I1C5N8_ASPN1</name>
<feature type="non-terminal residue" evidence="2">
    <location>
        <position position="1"/>
    </location>
</feature>
<protein>
    <submittedName>
        <fullName evidence="2">Uncharacterized protein</fullName>
    </submittedName>
</protein>
<sequence length="156" mass="18306">GDVSGEELPPVVQYAGCVSAGVPRQEKVLVSCEDGEVEFGEGERMNRWTLWHRRPWIETPDTVVEEWDEIQSETEGEGEGEGRRRRRRRDIWVIVRRWMKMKMTKKMKRMRMKSFVRTAPLPSTRSNPRTKPKPRSGEEATLPLSVTWRTAARWPR</sequence>
<evidence type="ECO:0000313" key="3">
    <source>
        <dbReference type="Proteomes" id="UP000234474"/>
    </source>
</evidence>